<gene>
    <name evidence="1" type="ORF">LSALG_LOCUS1180</name>
</gene>
<name>A0AA35Y752_LACSI</name>
<dbReference type="EMBL" id="OX465086">
    <property type="protein sequence ID" value="CAI9260343.1"/>
    <property type="molecule type" value="Genomic_DNA"/>
</dbReference>
<sequence length="117" mass="13643">MVSFVDLQLDHEEGDILDELIMVVSQSRNFNSEISKLPDVSKECHELFVKQIADTVFLETRLKDIRMMLDTEVKKFDENSYLLHKTLDVVADSTTRLIEYITAFNKDYSNDLHVKTK</sequence>
<protein>
    <submittedName>
        <fullName evidence="1">Uncharacterized protein</fullName>
    </submittedName>
</protein>
<dbReference type="AlphaFoldDB" id="A0AA35Y752"/>
<organism evidence="1 2">
    <name type="scientific">Lactuca saligna</name>
    <name type="common">Willowleaf lettuce</name>
    <dbReference type="NCBI Taxonomy" id="75948"/>
    <lineage>
        <taxon>Eukaryota</taxon>
        <taxon>Viridiplantae</taxon>
        <taxon>Streptophyta</taxon>
        <taxon>Embryophyta</taxon>
        <taxon>Tracheophyta</taxon>
        <taxon>Spermatophyta</taxon>
        <taxon>Magnoliopsida</taxon>
        <taxon>eudicotyledons</taxon>
        <taxon>Gunneridae</taxon>
        <taxon>Pentapetalae</taxon>
        <taxon>asterids</taxon>
        <taxon>campanulids</taxon>
        <taxon>Asterales</taxon>
        <taxon>Asteraceae</taxon>
        <taxon>Cichorioideae</taxon>
        <taxon>Cichorieae</taxon>
        <taxon>Lactucinae</taxon>
        <taxon>Lactuca</taxon>
    </lineage>
</organism>
<dbReference type="Proteomes" id="UP001177003">
    <property type="component" value="Chromosome 0"/>
</dbReference>
<proteinExistence type="predicted"/>
<evidence type="ECO:0000313" key="2">
    <source>
        <dbReference type="Proteomes" id="UP001177003"/>
    </source>
</evidence>
<evidence type="ECO:0000313" key="1">
    <source>
        <dbReference type="EMBL" id="CAI9260343.1"/>
    </source>
</evidence>
<keyword evidence="2" id="KW-1185">Reference proteome</keyword>
<reference evidence="1" key="1">
    <citation type="submission" date="2023-04" db="EMBL/GenBank/DDBJ databases">
        <authorList>
            <person name="Vijverberg K."/>
            <person name="Xiong W."/>
            <person name="Schranz E."/>
        </authorList>
    </citation>
    <scope>NUCLEOTIDE SEQUENCE</scope>
</reference>
<accession>A0AA35Y752</accession>